<feature type="domain" description="Chitin-binding type-2" evidence="7">
    <location>
        <begin position="235"/>
        <end position="293"/>
    </location>
</feature>
<keyword evidence="8" id="KW-1185">Reference proteome</keyword>
<organism evidence="8 9">
    <name type="scientific">Drosophila suzukii</name>
    <name type="common">Spotted-wing drosophila fruit fly</name>
    <dbReference type="NCBI Taxonomy" id="28584"/>
    <lineage>
        <taxon>Eukaryota</taxon>
        <taxon>Metazoa</taxon>
        <taxon>Ecdysozoa</taxon>
        <taxon>Arthropoda</taxon>
        <taxon>Hexapoda</taxon>
        <taxon>Insecta</taxon>
        <taxon>Pterygota</taxon>
        <taxon>Neoptera</taxon>
        <taxon>Endopterygota</taxon>
        <taxon>Diptera</taxon>
        <taxon>Brachycera</taxon>
        <taxon>Muscomorpha</taxon>
        <taxon>Ephydroidea</taxon>
        <taxon>Drosophilidae</taxon>
        <taxon>Drosophila</taxon>
        <taxon>Sophophora</taxon>
    </lineage>
</organism>
<name>A0AB39YZH0_DROSZ</name>
<dbReference type="Pfam" id="PF01607">
    <property type="entry name" value="CBM_14"/>
    <property type="match status" value="3"/>
</dbReference>
<feature type="domain" description="Chitin-binding type-2" evidence="7">
    <location>
        <begin position="88"/>
        <end position="144"/>
    </location>
</feature>
<evidence type="ECO:0000313" key="9">
    <source>
        <dbReference type="RefSeq" id="XP_016925136.3"/>
    </source>
</evidence>
<evidence type="ECO:0000256" key="5">
    <source>
        <dbReference type="ARBA" id="ARBA00023180"/>
    </source>
</evidence>
<keyword evidence="3" id="KW-0677">Repeat</keyword>
<feature type="signal peptide" evidence="6">
    <location>
        <begin position="1"/>
        <end position="23"/>
    </location>
</feature>
<evidence type="ECO:0000313" key="8">
    <source>
        <dbReference type="Proteomes" id="UP001652628"/>
    </source>
</evidence>
<accession>A0AB39YZH0</accession>
<dbReference type="PANTHER" id="PTHR23301:SF106">
    <property type="entry name" value="CHITIN-BINDING TYPE-2 DOMAIN-CONTAINING PROTEIN-RELATED"/>
    <property type="match status" value="1"/>
</dbReference>
<sequence length="352" mass="37905">MKVFNARICVLAACLLMASQASGYTMEQMCAQWSGEGYIGNPSNCRAWGYCRAQQLVSWNTCENDLIFNPQKGKCDDPSKTVCTTSATRTCAAAASPMYVANPLNCTEYCWCDGKGGILYGNCGEKGVYQASTESCVWGPACPQDTICRFMLSNIFVGDPENCGSYYNCVNGYGTSQKCGDGLYYNVVNGLCESTNPCTSSDNTNGNTGQFTVGYKDAKICNTTNFKNATEVFVGTSTTAETYKYVSDFTTCYGYFYCSAENATGVWNQCPTGTQFNPAKGKCVSPASFACPYNRCANVQSTFMAEVNTSCNSYTICSSGSTGTCPTTSPYYDEVHNLCTTTKPAYAICGST</sequence>
<keyword evidence="2 6" id="KW-0732">Signal</keyword>
<dbReference type="InterPro" id="IPR051940">
    <property type="entry name" value="Chitin_bind-dev_reg"/>
</dbReference>
<dbReference type="AlphaFoldDB" id="A0AB39YZH0"/>
<dbReference type="PANTHER" id="PTHR23301">
    <property type="entry name" value="CHITIN BINDING PERITROPHIN-A"/>
    <property type="match status" value="1"/>
</dbReference>
<gene>
    <name evidence="9" type="primary">LOC108006210</name>
</gene>
<feature type="chain" id="PRO_5045310064" evidence="6">
    <location>
        <begin position="24"/>
        <end position="352"/>
    </location>
</feature>
<dbReference type="GeneID" id="108006210"/>
<keyword evidence="4" id="KW-1015">Disulfide bond</keyword>
<feature type="domain" description="Chitin-binding type-2" evidence="7">
    <location>
        <begin position="145"/>
        <end position="200"/>
    </location>
</feature>
<evidence type="ECO:0000256" key="3">
    <source>
        <dbReference type="ARBA" id="ARBA00022737"/>
    </source>
</evidence>
<keyword evidence="5" id="KW-0325">Glycoprotein</keyword>
<dbReference type="GO" id="GO:0008061">
    <property type="term" value="F:chitin binding"/>
    <property type="evidence" value="ECO:0007669"/>
    <property type="project" value="UniProtKB-KW"/>
</dbReference>
<dbReference type="InterPro" id="IPR002557">
    <property type="entry name" value="Chitin-bd_dom"/>
</dbReference>
<evidence type="ECO:0000256" key="6">
    <source>
        <dbReference type="SAM" id="SignalP"/>
    </source>
</evidence>
<evidence type="ECO:0000256" key="4">
    <source>
        <dbReference type="ARBA" id="ARBA00023157"/>
    </source>
</evidence>
<dbReference type="GO" id="GO:0005576">
    <property type="term" value="C:extracellular region"/>
    <property type="evidence" value="ECO:0007669"/>
    <property type="project" value="InterPro"/>
</dbReference>
<dbReference type="InterPro" id="IPR036508">
    <property type="entry name" value="Chitin-bd_dom_sf"/>
</dbReference>
<evidence type="ECO:0000259" key="7">
    <source>
        <dbReference type="PROSITE" id="PS50940"/>
    </source>
</evidence>
<dbReference type="Gene3D" id="2.170.140.10">
    <property type="entry name" value="Chitin binding domain"/>
    <property type="match status" value="2"/>
</dbReference>
<dbReference type="Proteomes" id="UP001652628">
    <property type="component" value="Chromosome 3"/>
</dbReference>
<feature type="domain" description="Chitin-binding type-2" evidence="7">
    <location>
        <begin position="27"/>
        <end position="85"/>
    </location>
</feature>
<protein>
    <submittedName>
        <fullName evidence="9">Peritrophin-44 isoform X1</fullName>
    </submittedName>
</protein>
<evidence type="ECO:0000256" key="2">
    <source>
        <dbReference type="ARBA" id="ARBA00022729"/>
    </source>
</evidence>
<reference evidence="9" key="1">
    <citation type="submission" date="2025-08" db="UniProtKB">
        <authorList>
            <consortium name="RefSeq"/>
        </authorList>
    </citation>
    <scope>IDENTIFICATION</scope>
</reference>
<evidence type="ECO:0000256" key="1">
    <source>
        <dbReference type="ARBA" id="ARBA00022669"/>
    </source>
</evidence>
<dbReference type="RefSeq" id="XP_016925136.3">
    <property type="nucleotide sequence ID" value="XM_017069647.4"/>
</dbReference>
<proteinExistence type="predicted"/>
<dbReference type="PROSITE" id="PS50940">
    <property type="entry name" value="CHIT_BIND_II"/>
    <property type="match status" value="4"/>
</dbReference>
<keyword evidence="1" id="KW-0147">Chitin-binding</keyword>
<dbReference type="SMART" id="SM00494">
    <property type="entry name" value="ChtBD2"/>
    <property type="match status" value="4"/>
</dbReference>
<dbReference type="SUPFAM" id="SSF57625">
    <property type="entry name" value="Invertebrate chitin-binding proteins"/>
    <property type="match status" value="4"/>
</dbReference>